<gene>
    <name evidence="2" type="ORF">HNQ67_000846</name>
</gene>
<evidence type="ECO:0000313" key="3">
    <source>
        <dbReference type="Proteomes" id="UP000566663"/>
    </source>
</evidence>
<evidence type="ECO:0000256" key="1">
    <source>
        <dbReference type="SAM" id="SignalP"/>
    </source>
</evidence>
<keyword evidence="1" id="KW-0732">Signal</keyword>
<sequence>MKTLIIAIAGLGALTLTTPAHAGRDDFARASEQVDEVDQACSGRATRECALAAARLTCNYNGLMIRSRDRAGGGMPSRHEVQTLRYLALAMGDNIDLMLEMVDRGLMKNVAELNGAEAESYCRSVGAVAWP</sequence>
<dbReference type="AlphaFoldDB" id="A0A7W8HWZ7"/>
<dbReference type="Proteomes" id="UP000566663">
    <property type="component" value="Unassembled WGS sequence"/>
</dbReference>
<name>A0A7W8HWZ7_9CAUL</name>
<organism evidence="2 3">
    <name type="scientific">Brevundimonas basaltis</name>
    <dbReference type="NCBI Taxonomy" id="472166"/>
    <lineage>
        <taxon>Bacteria</taxon>
        <taxon>Pseudomonadati</taxon>
        <taxon>Pseudomonadota</taxon>
        <taxon>Alphaproteobacteria</taxon>
        <taxon>Caulobacterales</taxon>
        <taxon>Caulobacteraceae</taxon>
        <taxon>Brevundimonas</taxon>
    </lineage>
</organism>
<accession>A0A7W8HWZ7</accession>
<comment type="caution">
    <text evidence="2">The sequence shown here is derived from an EMBL/GenBank/DDBJ whole genome shotgun (WGS) entry which is preliminary data.</text>
</comment>
<keyword evidence="3" id="KW-1185">Reference proteome</keyword>
<dbReference type="RefSeq" id="WP_183252598.1">
    <property type="nucleotide sequence ID" value="NZ_BAAAFF010000004.1"/>
</dbReference>
<feature type="signal peptide" evidence="1">
    <location>
        <begin position="1"/>
        <end position="22"/>
    </location>
</feature>
<evidence type="ECO:0000313" key="2">
    <source>
        <dbReference type="EMBL" id="MBB5291350.1"/>
    </source>
</evidence>
<dbReference type="EMBL" id="JACHFZ010000001">
    <property type="protein sequence ID" value="MBB5291350.1"/>
    <property type="molecule type" value="Genomic_DNA"/>
</dbReference>
<proteinExistence type="predicted"/>
<reference evidence="2 3" key="1">
    <citation type="submission" date="2020-08" db="EMBL/GenBank/DDBJ databases">
        <title>Genomic Encyclopedia of Type Strains, Phase IV (KMG-IV): sequencing the most valuable type-strain genomes for metagenomic binning, comparative biology and taxonomic classification.</title>
        <authorList>
            <person name="Goeker M."/>
        </authorList>
    </citation>
    <scope>NUCLEOTIDE SEQUENCE [LARGE SCALE GENOMIC DNA]</scope>
    <source>
        <strain evidence="2 3">DSM 25335</strain>
    </source>
</reference>
<protein>
    <submittedName>
        <fullName evidence="2">Uncharacterized protein</fullName>
    </submittedName>
</protein>
<feature type="chain" id="PRO_5030692144" evidence="1">
    <location>
        <begin position="23"/>
        <end position="131"/>
    </location>
</feature>